<evidence type="ECO:0000313" key="2">
    <source>
        <dbReference type="Proteomes" id="UP000322181"/>
    </source>
</evidence>
<reference evidence="1 2" key="1">
    <citation type="submission" date="2019-09" db="EMBL/GenBank/DDBJ databases">
        <title>Draft genome sequence of various Type strains from the CCUG.</title>
        <authorList>
            <person name="Pineiro-Iglesias B."/>
            <person name="Tunovic T."/>
            <person name="Unosson C."/>
            <person name="Inganas E."/>
            <person name="Ohlen M."/>
            <person name="Cardew S."/>
            <person name="Jensie-Markopoulos S."/>
            <person name="Salva-Serra F."/>
            <person name="Jaen-Luchoro D."/>
            <person name="Karlsson R."/>
            <person name="Svensson-Stadler L."/>
            <person name="Chun J."/>
            <person name="Moore E."/>
        </authorList>
    </citation>
    <scope>NUCLEOTIDE SEQUENCE [LARGE SCALE GENOMIC DNA]</scope>
    <source>
        <strain evidence="1 2">CCUG 53682T</strain>
    </source>
</reference>
<name>A0A5M9RAU0_9GAMM</name>
<comment type="caution">
    <text evidence="1">The sequence shown here is derived from an EMBL/GenBank/DDBJ whole genome shotgun (WGS) entry which is preliminary data.</text>
</comment>
<dbReference type="AlphaFoldDB" id="A0A5M9RAU0"/>
<organism evidence="1 2">
    <name type="scientific">Morganella psychrotolerans</name>
    <dbReference type="NCBI Taxonomy" id="368603"/>
    <lineage>
        <taxon>Bacteria</taxon>
        <taxon>Pseudomonadati</taxon>
        <taxon>Pseudomonadota</taxon>
        <taxon>Gammaproteobacteria</taxon>
        <taxon>Enterobacterales</taxon>
        <taxon>Morganellaceae</taxon>
        <taxon>Morganella</taxon>
    </lineage>
</organism>
<protein>
    <submittedName>
        <fullName evidence="1">Uncharacterized protein</fullName>
    </submittedName>
</protein>
<dbReference type="Gene3D" id="3.30.300.250">
    <property type="match status" value="1"/>
</dbReference>
<dbReference type="EMBL" id="VXKB01000001">
    <property type="protein sequence ID" value="KAA8717158.1"/>
    <property type="molecule type" value="Genomic_DNA"/>
</dbReference>
<gene>
    <name evidence="1" type="ORF">F4V73_04645</name>
</gene>
<evidence type="ECO:0000313" key="1">
    <source>
        <dbReference type="EMBL" id="KAA8717158.1"/>
    </source>
</evidence>
<sequence>MKKKLLVLLGFIAGTLLLFFYLNTDSLHEKLVKSSNEINELTPIKLDRFTTLENTDIEGKTMIYNYKISKVNAADIDITTFCATATDELIKRDCKNEELSELLNDGIKFKHAYRDESGTPIATIKLDKSDCFGK</sequence>
<proteinExistence type="predicted"/>
<accession>A0A5M9RAU0</accession>
<dbReference type="Proteomes" id="UP000322181">
    <property type="component" value="Unassembled WGS sequence"/>
</dbReference>
<dbReference type="RefSeq" id="WP_067362551.1">
    <property type="nucleotide sequence ID" value="NZ_BAAAFS010000001.1"/>
</dbReference>